<protein>
    <recommendedName>
        <fullName evidence="4">Hypervirulence associated protein TUDOR domain-containing protein</fullName>
    </recommendedName>
</protein>
<evidence type="ECO:0000313" key="2">
    <source>
        <dbReference type="EMBL" id="GJJ08588.1"/>
    </source>
</evidence>
<organism evidence="2 3">
    <name type="scientific">Clathrus columnatus</name>
    <dbReference type="NCBI Taxonomy" id="1419009"/>
    <lineage>
        <taxon>Eukaryota</taxon>
        <taxon>Fungi</taxon>
        <taxon>Dikarya</taxon>
        <taxon>Basidiomycota</taxon>
        <taxon>Agaricomycotina</taxon>
        <taxon>Agaricomycetes</taxon>
        <taxon>Phallomycetidae</taxon>
        <taxon>Phallales</taxon>
        <taxon>Clathraceae</taxon>
        <taxon>Clathrus</taxon>
    </lineage>
</organism>
<dbReference type="Proteomes" id="UP001050691">
    <property type="component" value="Unassembled WGS sequence"/>
</dbReference>
<evidence type="ECO:0000256" key="1">
    <source>
        <dbReference type="SAM" id="MobiDB-lite"/>
    </source>
</evidence>
<accession>A0AAV5A5V1</accession>
<dbReference type="EMBL" id="BPWL01000003">
    <property type="protein sequence ID" value="GJJ08588.1"/>
    <property type="molecule type" value="Genomic_DNA"/>
</dbReference>
<comment type="caution">
    <text evidence="2">The sequence shown here is derived from an EMBL/GenBank/DDBJ whole genome shotgun (WGS) entry which is preliminary data.</text>
</comment>
<evidence type="ECO:0008006" key="4">
    <source>
        <dbReference type="Google" id="ProtNLM"/>
    </source>
</evidence>
<proteinExistence type="predicted"/>
<dbReference type="AlphaFoldDB" id="A0AAV5A5V1"/>
<sequence length="88" mass="9541">MTQYKVGDKVEYRPIVRDSLLNFERFLPSSPSSSPQGGGQDNVAHSEGEIVEVTGSGDSTRYNIKNSKTQKVTAYEVTSINFIATGGP</sequence>
<evidence type="ECO:0000313" key="3">
    <source>
        <dbReference type="Proteomes" id="UP001050691"/>
    </source>
</evidence>
<feature type="region of interest" description="Disordered" evidence="1">
    <location>
        <begin position="27"/>
        <end position="63"/>
    </location>
</feature>
<reference evidence="2" key="1">
    <citation type="submission" date="2021-10" db="EMBL/GenBank/DDBJ databases">
        <title>De novo Genome Assembly of Clathrus columnatus (Basidiomycota, Fungi) Using Illumina and Nanopore Sequence Data.</title>
        <authorList>
            <person name="Ogiso-Tanaka E."/>
            <person name="Itagaki H."/>
            <person name="Hosoya T."/>
            <person name="Hosaka K."/>
        </authorList>
    </citation>
    <scope>NUCLEOTIDE SEQUENCE</scope>
    <source>
        <strain evidence="2">MO-923</strain>
    </source>
</reference>
<gene>
    <name evidence="2" type="ORF">Clacol_002807</name>
</gene>
<name>A0AAV5A5V1_9AGAM</name>
<keyword evidence="3" id="KW-1185">Reference proteome</keyword>